<organism evidence="8 9">
    <name type="scientific">Geoglobus ahangari</name>
    <dbReference type="NCBI Taxonomy" id="113653"/>
    <lineage>
        <taxon>Archaea</taxon>
        <taxon>Methanobacteriati</taxon>
        <taxon>Methanobacteriota</taxon>
        <taxon>Archaeoglobi</taxon>
        <taxon>Archaeoglobales</taxon>
        <taxon>Archaeoglobaceae</taxon>
        <taxon>Geoglobus</taxon>
    </lineage>
</organism>
<dbReference type="STRING" id="113653.GAH_00327"/>
<gene>
    <name evidence="8" type="ORF">GAH_00327</name>
</gene>
<feature type="transmembrane region" description="Helical" evidence="7">
    <location>
        <begin position="44"/>
        <end position="60"/>
    </location>
</feature>
<dbReference type="EMBL" id="CP011267">
    <property type="protein sequence ID" value="AKG92320.1"/>
    <property type="molecule type" value="Genomic_DNA"/>
</dbReference>
<dbReference type="HOGENOM" id="CLU_054750_5_2_2"/>
<dbReference type="PANTHER" id="PTHR30269:SF37">
    <property type="entry name" value="MEMBRANE TRANSPORTER PROTEIN"/>
    <property type="match status" value="1"/>
</dbReference>
<dbReference type="AlphaFoldDB" id="A0A0F7IF96"/>
<evidence type="ECO:0000256" key="1">
    <source>
        <dbReference type="ARBA" id="ARBA00004651"/>
    </source>
</evidence>
<feature type="transmembrane region" description="Helical" evidence="7">
    <location>
        <begin position="124"/>
        <end position="147"/>
    </location>
</feature>
<dbReference type="PANTHER" id="PTHR30269">
    <property type="entry name" value="TRANSMEMBRANE PROTEIN YFCA"/>
    <property type="match status" value="1"/>
</dbReference>
<dbReference type="Proteomes" id="UP000034723">
    <property type="component" value="Chromosome"/>
</dbReference>
<evidence type="ECO:0000256" key="4">
    <source>
        <dbReference type="ARBA" id="ARBA00022692"/>
    </source>
</evidence>
<feature type="transmembrane region" description="Helical" evidence="7">
    <location>
        <begin position="189"/>
        <end position="207"/>
    </location>
</feature>
<reference evidence="8 9" key="1">
    <citation type="submission" date="2015-04" db="EMBL/GenBank/DDBJ databases">
        <title>The complete genome sequence of the hyperthermophilic, obligate iron-reducing archaeon Geoglobus ahangari strain 234T.</title>
        <authorList>
            <person name="Manzella M.P."/>
            <person name="Holmes D.E."/>
            <person name="Rocheleau J.M."/>
            <person name="Chung A."/>
            <person name="Reguera G."/>
            <person name="Kashefi K."/>
        </authorList>
    </citation>
    <scope>NUCLEOTIDE SEQUENCE [LARGE SCALE GENOMIC DNA]</scope>
    <source>
        <strain evidence="8 9">234</strain>
    </source>
</reference>
<proteinExistence type="inferred from homology"/>
<evidence type="ECO:0000313" key="9">
    <source>
        <dbReference type="Proteomes" id="UP000034723"/>
    </source>
</evidence>
<dbReference type="PATRIC" id="fig|113653.22.peg.332"/>
<evidence type="ECO:0000256" key="2">
    <source>
        <dbReference type="ARBA" id="ARBA00022448"/>
    </source>
</evidence>
<dbReference type="Pfam" id="PF01925">
    <property type="entry name" value="TauE"/>
    <property type="match status" value="1"/>
</dbReference>
<keyword evidence="5 7" id="KW-1133">Transmembrane helix</keyword>
<evidence type="ECO:0000256" key="7">
    <source>
        <dbReference type="RuleBase" id="RU363041"/>
    </source>
</evidence>
<evidence type="ECO:0000256" key="6">
    <source>
        <dbReference type="ARBA" id="ARBA00023136"/>
    </source>
</evidence>
<evidence type="ECO:0000313" key="8">
    <source>
        <dbReference type="EMBL" id="AKG92320.1"/>
    </source>
</evidence>
<dbReference type="InParanoid" id="A0A0F7IF96"/>
<dbReference type="InterPro" id="IPR002781">
    <property type="entry name" value="TM_pro_TauE-like"/>
</dbReference>
<evidence type="ECO:0000256" key="5">
    <source>
        <dbReference type="ARBA" id="ARBA00022989"/>
    </source>
</evidence>
<feature type="transmembrane region" description="Helical" evidence="7">
    <location>
        <begin position="72"/>
        <end position="89"/>
    </location>
</feature>
<keyword evidence="3 7" id="KW-1003">Cell membrane</keyword>
<name>A0A0F7IF96_9EURY</name>
<dbReference type="KEGG" id="gah:GAH_00327"/>
<protein>
    <recommendedName>
        <fullName evidence="7">Probable membrane transporter protein</fullName>
    </recommendedName>
</protein>
<accession>A0A0F7IF96</accession>
<evidence type="ECO:0000256" key="3">
    <source>
        <dbReference type="ARBA" id="ARBA00022475"/>
    </source>
</evidence>
<dbReference type="InterPro" id="IPR052017">
    <property type="entry name" value="TSUP"/>
</dbReference>
<keyword evidence="9" id="KW-1185">Reference proteome</keyword>
<keyword evidence="2" id="KW-0813">Transport</keyword>
<feature type="transmembrane region" description="Helical" evidence="7">
    <location>
        <begin position="95"/>
        <end position="112"/>
    </location>
</feature>
<feature type="transmembrane region" description="Helical" evidence="7">
    <location>
        <begin position="219"/>
        <end position="238"/>
    </location>
</feature>
<sequence>MDTYALVLLFPLVFLAFNVRVVTGFGSAILLSPLLSNLLPPKDVVVLMILLESLINLNFLLRERLTLRLGEVYAGGFAGIMAGMALFGALSQRLIGLGIGAGMAALSALMMRGVRFEVRRERPLLFFSGLISGLMGVLTGVNGPQIVLALSNQGYDAKFIRSFIIAYLIIIDTLILLLFIALGYMSWEIVRIFAILSPAVFLAHLTGRRLLGRMDSHSLRKAVLSVVLASSLVLVVRYSGVWA</sequence>
<comment type="subcellular location">
    <subcellularLocation>
        <location evidence="1 7">Cell membrane</location>
        <topology evidence="1 7">Multi-pass membrane protein</topology>
    </subcellularLocation>
</comment>
<dbReference type="GO" id="GO:0005886">
    <property type="term" value="C:plasma membrane"/>
    <property type="evidence" value="ECO:0007669"/>
    <property type="project" value="UniProtKB-SubCell"/>
</dbReference>
<keyword evidence="4 7" id="KW-0812">Transmembrane</keyword>
<dbReference type="OrthoDB" id="385393at2157"/>
<keyword evidence="6 7" id="KW-0472">Membrane</keyword>
<feature type="transmembrane region" description="Helical" evidence="7">
    <location>
        <begin position="159"/>
        <end position="182"/>
    </location>
</feature>
<comment type="similarity">
    <text evidence="7">Belongs to the 4-toluene sulfonate uptake permease (TSUP) (TC 2.A.102) family.</text>
</comment>